<dbReference type="GO" id="GO:0016705">
    <property type="term" value="F:oxidoreductase activity, acting on paired donors, with incorporation or reduction of molecular oxygen"/>
    <property type="evidence" value="ECO:0007669"/>
    <property type="project" value="InterPro"/>
</dbReference>
<dbReference type="InterPro" id="IPR036396">
    <property type="entry name" value="Cyt_P450_sf"/>
</dbReference>
<feature type="binding site" description="axial binding residue" evidence="7">
    <location>
        <position position="403"/>
    </location>
    <ligand>
        <name>heme</name>
        <dbReference type="ChEBI" id="CHEBI:30413"/>
    </ligand>
    <ligandPart>
        <name>Fe</name>
        <dbReference type="ChEBI" id="CHEBI:18248"/>
    </ligandPart>
</feature>
<keyword evidence="2 7" id="KW-0349">Heme</keyword>
<keyword evidence="5 7" id="KW-0408">Iron</keyword>
<evidence type="ECO:0000256" key="4">
    <source>
        <dbReference type="ARBA" id="ARBA00023002"/>
    </source>
</evidence>
<keyword evidence="6 8" id="KW-0503">Monooxygenase</keyword>
<dbReference type="AlphaFoldDB" id="A0A1C6SMG0"/>
<evidence type="ECO:0000256" key="5">
    <source>
        <dbReference type="ARBA" id="ARBA00023004"/>
    </source>
</evidence>
<organism evidence="9 10">
    <name type="scientific">Micromonospora inyonensis</name>
    <dbReference type="NCBI Taxonomy" id="47866"/>
    <lineage>
        <taxon>Bacteria</taxon>
        <taxon>Bacillati</taxon>
        <taxon>Actinomycetota</taxon>
        <taxon>Actinomycetes</taxon>
        <taxon>Micromonosporales</taxon>
        <taxon>Micromonosporaceae</taxon>
        <taxon>Micromonospora</taxon>
    </lineage>
</organism>
<sequence length="458" mass="51108">MVAMTRESDRAVIRSGSSIPDAPGAYPLVGHAPYLARNPPPWLAACRQAGSIVRVRLGPRPAYLVCAPELVHRMLVIDVEAFDKGGPILDNARPFVGNGLVTSAHAEHRRQRRIMQSAFGPGLIDGYASVFQQESDAMISSWAAGKEIDFLAEAHALVARTLARTLLPEAELPESSWLADKIADFQAGLLIRTALPHPWIRRLPLPANRRFEQARSQLQSSARRAIAAARTRPTAGSLVDNLMAARDTDGDALTDQELVDQIITLLLGGTEPTACTLAWAVHLLTQHPDIQRRLQDEMDSVLNGRTVGPEDFRKLRLTRNVLQETLRLYPIVWMMTRVNTREVTLGDHRFPAGTDFLFSAYQLQHDPAHFPQPERFDPDRWDTPVSASTRQAHIPFGQGRRKCIGDTFGMAEATIALSTILTRWHLRPAPNSRVRKRFRSDLSPTELRIIPHPRHSRT</sequence>
<dbReference type="STRING" id="47866.GA0074694_5744"/>
<dbReference type="GO" id="GO:0005506">
    <property type="term" value="F:iron ion binding"/>
    <property type="evidence" value="ECO:0007669"/>
    <property type="project" value="InterPro"/>
</dbReference>
<reference evidence="10" key="1">
    <citation type="submission" date="2016-06" db="EMBL/GenBank/DDBJ databases">
        <authorList>
            <person name="Varghese N."/>
        </authorList>
    </citation>
    <scope>NUCLEOTIDE SEQUENCE [LARGE SCALE GENOMIC DNA]</scope>
    <source>
        <strain evidence="10">DSM 46123</strain>
    </source>
</reference>
<dbReference type="PRINTS" id="PR00385">
    <property type="entry name" value="P450"/>
</dbReference>
<evidence type="ECO:0000256" key="6">
    <source>
        <dbReference type="ARBA" id="ARBA00023033"/>
    </source>
</evidence>
<keyword evidence="4 8" id="KW-0560">Oxidoreductase</keyword>
<keyword evidence="10" id="KW-1185">Reference proteome</keyword>
<comment type="similarity">
    <text evidence="1 8">Belongs to the cytochrome P450 family.</text>
</comment>
<dbReference type="EMBL" id="FMHU01000002">
    <property type="protein sequence ID" value="SCL30617.1"/>
    <property type="molecule type" value="Genomic_DNA"/>
</dbReference>
<evidence type="ECO:0000256" key="8">
    <source>
        <dbReference type="RuleBase" id="RU000461"/>
    </source>
</evidence>
<dbReference type="GO" id="GO:0020037">
    <property type="term" value="F:heme binding"/>
    <property type="evidence" value="ECO:0007669"/>
    <property type="project" value="InterPro"/>
</dbReference>
<dbReference type="PROSITE" id="PS00086">
    <property type="entry name" value="CYTOCHROME_P450"/>
    <property type="match status" value="1"/>
</dbReference>
<dbReference type="Pfam" id="PF00067">
    <property type="entry name" value="p450"/>
    <property type="match status" value="1"/>
</dbReference>
<evidence type="ECO:0000313" key="10">
    <source>
        <dbReference type="Proteomes" id="UP000198906"/>
    </source>
</evidence>
<keyword evidence="3 7" id="KW-0479">Metal-binding</keyword>
<dbReference type="InterPro" id="IPR050196">
    <property type="entry name" value="Cytochrome_P450_Monoox"/>
</dbReference>
<name>A0A1C6SMG0_9ACTN</name>
<accession>A0A1C6SMG0</accession>
<evidence type="ECO:0000256" key="1">
    <source>
        <dbReference type="ARBA" id="ARBA00010617"/>
    </source>
</evidence>
<evidence type="ECO:0000256" key="3">
    <source>
        <dbReference type="ARBA" id="ARBA00022723"/>
    </source>
</evidence>
<evidence type="ECO:0000313" key="9">
    <source>
        <dbReference type="EMBL" id="SCL30617.1"/>
    </source>
</evidence>
<dbReference type="RefSeq" id="WP_218105830.1">
    <property type="nucleotide sequence ID" value="NZ_FMHU01000002.1"/>
</dbReference>
<gene>
    <name evidence="9" type="ORF">GA0074694_5744</name>
</gene>
<evidence type="ECO:0000256" key="2">
    <source>
        <dbReference type="ARBA" id="ARBA00022617"/>
    </source>
</evidence>
<dbReference type="PANTHER" id="PTHR24291:SF50">
    <property type="entry name" value="BIFUNCTIONAL ALBAFLAVENONE MONOOXYGENASE_TERPENE SYNTHASE"/>
    <property type="match status" value="1"/>
</dbReference>
<dbReference type="SUPFAM" id="SSF48264">
    <property type="entry name" value="Cytochrome P450"/>
    <property type="match status" value="1"/>
</dbReference>
<dbReference type="Gene3D" id="1.10.630.10">
    <property type="entry name" value="Cytochrome P450"/>
    <property type="match status" value="1"/>
</dbReference>
<dbReference type="InterPro" id="IPR017972">
    <property type="entry name" value="Cyt_P450_CS"/>
</dbReference>
<dbReference type="GO" id="GO:0004497">
    <property type="term" value="F:monooxygenase activity"/>
    <property type="evidence" value="ECO:0007669"/>
    <property type="project" value="UniProtKB-KW"/>
</dbReference>
<dbReference type="PRINTS" id="PR00463">
    <property type="entry name" value="EP450I"/>
</dbReference>
<comment type="cofactor">
    <cofactor evidence="7">
        <name>heme</name>
        <dbReference type="ChEBI" id="CHEBI:30413"/>
    </cofactor>
</comment>
<evidence type="ECO:0000256" key="7">
    <source>
        <dbReference type="PIRSR" id="PIRSR602401-1"/>
    </source>
</evidence>
<dbReference type="PANTHER" id="PTHR24291">
    <property type="entry name" value="CYTOCHROME P450 FAMILY 4"/>
    <property type="match status" value="1"/>
</dbReference>
<protein>
    <submittedName>
        <fullName evidence="9">Pentalenene oxygenase</fullName>
    </submittedName>
</protein>
<dbReference type="InterPro" id="IPR001128">
    <property type="entry name" value="Cyt_P450"/>
</dbReference>
<dbReference type="Proteomes" id="UP000198906">
    <property type="component" value="Unassembled WGS sequence"/>
</dbReference>
<proteinExistence type="inferred from homology"/>
<dbReference type="CDD" id="cd11049">
    <property type="entry name" value="CYP170A1-like"/>
    <property type="match status" value="1"/>
</dbReference>
<dbReference type="InterPro" id="IPR002401">
    <property type="entry name" value="Cyt_P450_E_grp-I"/>
</dbReference>